<evidence type="ECO:0000259" key="1">
    <source>
        <dbReference type="Pfam" id="PF09588"/>
    </source>
</evidence>
<gene>
    <name evidence="2" type="ORF">E6Q11_04265</name>
</gene>
<dbReference type="SUPFAM" id="SSF52980">
    <property type="entry name" value="Restriction endonuclease-like"/>
    <property type="match status" value="1"/>
</dbReference>
<sequence length="204" mass="23615">MKIVNVDQNSTEWLEARKGKITGSKLKDIVVKRGTEKKIGFYQLIADRLALDDNSEDGRDRGHSLEDESIDTFKKETGLNVVKTGLWISDENPNIAISPDGAIEQNGVFTMAVETKSLSSARHLQAYIEKEIPDEFELQKIQYFIVNENLQTLYFCFYDPRVTVIPFFYIKVDRKDIEEQIEFYLDYQKNVLQEVDKIISELSF</sequence>
<protein>
    <recommendedName>
        <fullName evidence="1">YqaJ viral recombinase domain-containing protein</fullName>
    </recommendedName>
</protein>
<evidence type="ECO:0000313" key="2">
    <source>
        <dbReference type="EMBL" id="TXG76586.1"/>
    </source>
</evidence>
<proteinExistence type="predicted"/>
<dbReference type="EMBL" id="SSDS01000070">
    <property type="protein sequence ID" value="TXG76586.1"/>
    <property type="molecule type" value="Genomic_DNA"/>
</dbReference>
<name>A0A5C7J7S7_9BACT</name>
<dbReference type="InterPro" id="IPR011604">
    <property type="entry name" value="PDDEXK-like_dom_sf"/>
</dbReference>
<dbReference type="AlphaFoldDB" id="A0A5C7J7S7"/>
<accession>A0A5C7J7S7</accession>
<reference evidence="2 3" key="1">
    <citation type="submission" date="2018-09" db="EMBL/GenBank/DDBJ databases">
        <title>Metagenome Assembled Genomes from an Advanced Water Purification Facility.</title>
        <authorList>
            <person name="Stamps B.W."/>
            <person name="Spear J.R."/>
        </authorList>
    </citation>
    <scope>NUCLEOTIDE SEQUENCE [LARGE SCALE GENOMIC DNA]</scope>
    <source>
        <strain evidence="2">Bin_63_2</strain>
    </source>
</reference>
<organism evidence="2 3">
    <name type="scientific">Candidatus Dojkabacteria bacterium</name>
    <dbReference type="NCBI Taxonomy" id="2099670"/>
    <lineage>
        <taxon>Bacteria</taxon>
        <taxon>Candidatus Dojkabacteria</taxon>
    </lineage>
</organism>
<dbReference type="Gene3D" id="3.90.320.10">
    <property type="match status" value="1"/>
</dbReference>
<dbReference type="InterPro" id="IPR019080">
    <property type="entry name" value="YqaJ_viral_recombinase"/>
</dbReference>
<evidence type="ECO:0000313" key="3">
    <source>
        <dbReference type="Proteomes" id="UP000321026"/>
    </source>
</evidence>
<dbReference type="InterPro" id="IPR011335">
    <property type="entry name" value="Restrct_endonuc-II-like"/>
</dbReference>
<comment type="caution">
    <text evidence="2">The sequence shown here is derived from an EMBL/GenBank/DDBJ whole genome shotgun (WGS) entry which is preliminary data.</text>
</comment>
<dbReference type="Proteomes" id="UP000321026">
    <property type="component" value="Unassembled WGS sequence"/>
</dbReference>
<feature type="domain" description="YqaJ viral recombinase" evidence="1">
    <location>
        <begin position="12"/>
        <end position="145"/>
    </location>
</feature>
<dbReference type="Pfam" id="PF09588">
    <property type="entry name" value="YqaJ"/>
    <property type="match status" value="1"/>
</dbReference>